<sequence>MLNGTNFKAWKEAVEIILGCMDLDLALRDEKPTPNPENPNEDKVEKWEHSNRMCLMIMKRSVPEVFRGSISESHNAKGFLDAVEQYFTSNKKADASSLLAKLISMIYKGKGNIREYIMKMSNLASKLKVLKLE</sequence>
<dbReference type="Gramene" id="C.cajan_38285.t">
    <property type="protein sequence ID" value="C.cajan_38285.t.cds1"/>
    <property type="gene ID" value="C.cajan_38285"/>
</dbReference>
<dbReference type="EMBL" id="KQ483599">
    <property type="protein sequence ID" value="KYP45191.1"/>
    <property type="molecule type" value="Genomic_DNA"/>
</dbReference>
<evidence type="ECO:0000313" key="1">
    <source>
        <dbReference type="EMBL" id="KYP45191.1"/>
    </source>
</evidence>
<dbReference type="PANTHER" id="PTHR35317:SF42">
    <property type="entry name" value="RETROTRANSPOSON GAG DOMAIN-CONTAINING PROTEIN"/>
    <property type="match status" value="1"/>
</dbReference>
<proteinExistence type="predicted"/>
<dbReference type="OrthoDB" id="1422618at2759"/>
<name>A0A151RRM4_CAJCA</name>
<reference evidence="1" key="1">
    <citation type="journal article" date="2012" name="Nat. Biotechnol.">
        <title>Draft genome sequence of pigeonpea (Cajanus cajan), an orphan legume crop of resource-poor farmers.</title>
        <authorList>
            <person name="Varshney R.K."/>
            <person name="Chen W."/>
            <person name="Li Y."/>
            <person name="Bharti A.K."/>
            <person name="Saxena R.K."/>
            <person name="Schlueter J.A."/>
            <person name="Donoghue M.T."/>
            <person name="Azam S."/>
            <person name="Fan G."/>
            <person name="Whaley A.M."/>
            <person name="Farmer A.D."/>
            <person name="Sheridan J."/>
            <person name="Iwata A."/>
            <person name="Tuteja R."/>
            <person name="Penmetsa R.V."/>
            <person name="Wu W."/>
            <person name="Upadhyaya H.D."/>
            <person name="Yang S.P."/>
            <person name="Shah T."/>
            <person name="Saxena K.B."/>
            <person name="Michael T."/>
            <person name="McCombie W.R."/>
            <person name="Yang B."/>
            <person name="Zhang G."/>
            <person name="Yang H."/>
            <person name="Wang J."/>
            <person name="Spillane C."/>
            <person name="Cook D.R."/>
            <person name="May G.D."/>
            <person name="Xu X."/>
            <person name="Jackson S.A."/>
        </authorList>
    </citation>
    <scope>NUCLEOTIDE SEQUENCE [LARGE SCALE GENOMIC DNA]</scope>
</reference>
<evidence type="ECO:0000313" key="2">
    <source>
        <dbReference type="Proteomes" id="UP000075243"/>
    </source>
</evidence>
<organism evidence="1 2">
    <name type="scientific">Cajanus cajan</name>
    <name type="common">Pigeon pea</name>
    <name type="synonym">Cajanus indicus</name>
    <dbReference type="NCBI Taxonomy" id="3821"/>
    <lineage>
        <taxon>Eukaryota</taxon>
        <taxon>Viridiplantae</taxon>
        <taxon>Streptophyta</taxon>
        <taxon>Embryophyta</taxon>
        <taxon>Tracheophyta</taxon>
        <taxon>Spermatophyta</taxon>
        <taxon>Magnoliopsida</taxon>
        <taxon>eudicotyledons</taxon>
        <taxon>Gunneridae</taxon>
        <taxon>Pentapetalae</taxon>
        <taxon>rosids</taxon>
        <taxon>fabids</taxon>
        <taxon>Fabales</taxon>
        <taxon>Fabaceae</taxon>
        <taxon>Papilionoideae</taxon>
        <taxon>50 kb inversion clade</taxon>
        <taxon>NPAAA clade</taxon>
        <taxon>indigoferoid/millettioid clade</taxon>
        <taxon>Phaseoleae</taxon>
        <taxon>Cajanus</taxon>
    </lineage>
</organism>
<accession>A0A151RRM4</accession>
<dbReference type="Proteomes" id="UP000075243">
    <property type="component" value="Unassembled WGS sequence"/>
</dbReference>
<dbReference type="Pfam" id="PF14223">
    <property type="entry name" value="Retrotran_gag_2"/>
    <property type="match status" value="1"/>
</dbReference>
<evidence type="ECO:0008006" key="3">
    <source>
        <dbReference type="Google" id="ProtNLM"/>
    </source>
</evidence>
<keyword evidence="2" id="KW-1185">Reference proteome</keyword>
<dbReference type="OMA" id="NCKKWVE"/>
<dbReference type="PANTHER" id="PTHR35317">
    <property type="entry name" value="OS04G0629600 PROTEIN"/>
    <property type="match status" value="1"/>
</dbReference>
<gene>
    <name evidence="1" type="ORF">KK1_033278</name>
</gene>
<protein>
    <recommendedName>
        <fullName evidence="3">Retrotransposon Copia-like N-terminal domain-containing protein</fullName>
    </recommendedName>
</protein>
<dbReference type="AlphaFoldDB" id="A0A151RRM4"/>